<evidence type="ECO:0000256" key="8">
    <source>
        <dbReference type="HAMAP-Rule" id="MF_00125"/>
    </source>
</evidence>
<comment type="subunit">
    <text evidence="4 8">Heteromultimer composed of HisG and HisZ subunits.</text>
</comment>
<evidence type="ECO:0000256" key="6">
    <source>
        <dbReference type="ARBA" id="ARBA00022490"/>
    </source>
</evidence>
<feature type="binding site" evidence="9">
    <location>
        <begin position="266"/>
        <end position="267"/>
    </location>
    <ligand>
        <name>L-histidine</name>
        <dbReference type="ChEBI" id="CHEBI:57595"/>
    </ligand>
</feature>
<evidence type="ECO:0000256" key="2">
    <source>
        <dbReference type="ARBA" id="ARBA00004667"/>
    </source>
</evidence>
<dbReference type="PANTHER" id="PTHR43707:SF1">
    <property type="entry name" value="HISTIDINE--TRNA LIGASE, MITOCHONDRIAL-RELATED"/>
    <property type="match status" value="1"/>
</dbReference>
<protein>
    <recommendedName>
        <fullName evidence="5 8">ATP phosphoribosyltransferase regulatory subunit</fullName>
    </recommendedName>
</protein>
<reference evidence="11 12" key="1">
    <citation type="submission" date="2019-11" db="EMBL/GenBank/DDBJ databases">
        <title>Isolation of a new High Light Tolerant Cyanobacteria.</title>
        <authorList>
            <person name="Dobson Z."/>
            <person name="Vaughn N."/>
            <person name="Vaughn M."/>
            <person name="Fromme P."/>
            <person name="Mazor Y."/>
        </authorList>
    </citation>
    <scope>NUCLEOTIDE SEQUENCE [LARGE SCALE GENOMIC DNA]</scope>
    <source>
        <strain evidence="11 12">0216</strain>
    </source>
</reference>
<dbReference type="NCBIfam" id="TIGR00443">
    <property type="entry name" value="hisZ_biosyn_reg"/>
    <property type="match status" value="1"/>
</dbReference>
<comment type="caution">
    <text evidence="11">The sequence shown here is derived from an EMBL/GenBank/DDBJ whole genome shotgun (WGS) entry which is preliminary data.</text>
</comment>
<dbReference type="InterPro" id="IPR045864">
    <property type="entry name" value="aa-tRNA-synth_II/BPL/LPL"/>
</dbReference>
<dbReference type="InterPro" id="IPR041715">
    <property type="entry name" value="HisRS-like_core"/>
</dbReference>
<evidence type="ECO:0000259" key="10">
    <source>
        <dbReference type="Pfam" id="PF13393"/>
    </source>
</evidence>
<dbReference type="Proteomes" id="UP000437131">
    <property type="component" value="Unassembled WGS sequence"/>
</dbReference>
<comment type="miscellaneous">
    <text evidence="8">This function is generally fulfilled by the C-terminal part of HisG, which is missing in some bacteria such as this one.</text>
</comment>
<keyword evidence="11" id="KW-0328">Glycosyltransferase</keyword>
<keyword evidence="11" id="KW-0808">Transferase</keyword>
<dbReference type="GO" id="GO:0004821">
    <property type="term" value="F:histidine-tRNA ligase activity"/>
    <property type="evidence" value="ECO:0007669"/>
    <property type="project" value="TreeGrafter"/>
</dbReference>
<dbReference type="GO" id="GO:0006427">
    <property type="term" value="P:histidyl-tRNA aminoacylation"/>
    <property type="evidence" value="ECO:0007669"/>
    <property type="project" value="TreeGrafter"/>
</dbReference>
<dbReference type="Pfam" id="PF13393">
    <property type="entry name" value="tRNA-synt_His"/>
    <property type="match status" value="1"/>
</dbReference>
<comment type="similarity">
    <text evidence="3 8">Belongs to the class-II aminoacyl-tRNA synthetase family. HisZ subfamily.</text>
</comment>
<dbReference type="PIRSF" id="PIRSF001549">
    <property type="entry name" value="His-tRNA_synth"/>
    <property type="match status" value="1"/>
</dbReference>
<comment type="function">
    <text evidence="7 8">Required for the first step of histidine biosynthesis. May allow the feedback regulation of ATP phosphoribosyltransferase activity by histidine.</text>
</comment>
<evidence type="ECO:0000256" key="1">
    <source>
        <dbReference type="ARBA" id="ARBA00004496"/>
    </source>
</evidence>
<evidence type="ECO:0000313" key="11">
    <source>
        <dbReference type="EMBL" id="MTF37660.1"/>
    </source>
</evidence>
<feature type="domain" description="Class II Histidinyl-tRNA synthetase (HisRS)-like catalytic core" evidence="10">
    <location>
        <begin position="8"/>
        <end position="316"/>
    </location>
</feature>
<dbReference type="UniPathway" id="UPA00031">
    <property type="reaction ID" value="UER00006"/>
</dbReference>
<dbReference type="HAMAP" id="MF_00125">
    <property type="entry name" value="HisZ"/>
    <property type="match status" value="1"/>
</dbReference>
<feature type="binding site" evidence="9">
    <location>
        <position position="125"/>
    </location>
    <ligand>
        <name>L-histidine</name>
        <dbReference type="ChEBI" id="CHEBI:57595"/>
    </ligand>
</feature>
<evidence type="ECO:0000256" key="9">
    <source>
        <dbReference type="PIRSR" id="PIRSR001549-1"/>
    </source>
</evidence>
<dbReference type="Gene3D" id="3.30.930.10">
    <property type="entry name" value="Bira Bifunctional Protein, Domain 2"/>
    <property type="match status" value="1"/>
</dbReference>
<feature type="binding site" evidence="9">
    <location>
        <position position="106"/>
    </location>
    <ligand>
        <name>L-histidine</name>
        <dbReference type="ChEBI" id="CHEBI:57595"/>
    </ligand>
</feature>
<proteinExistence type="inferred from homology"/>
<dbReference type="RefSeq" id="WP_155082513.1">
    <property type="nucleotide sequence ID" value="NZ_WMIA01000001.1"/>
</dbReference>
<evidence type="ECO:0000256" key="4">
    <source>
        <dbReference type="ARBA" id="ARBA00011496"/>
    </source>
</evidence>
<feature type="binding site" evidence="9">
    <location>
        <position position="121"/>
    </location>
    <ligand>
        <name>L-histidine</name>
        <dbReference type="ChEBI" id="CHEBI:57595"/>
    </ligand>
</feature>
<name>A0A844GP83_9CHRO</name>
<dbReference type="InterPro" id="IPR004516">
    <property type="entry name" value="HisRS/HisZ"/>
</dbReference>
<accession>A0A844GP83</accession>
<evidence type="ECO:0000256" key="3">
    <source>
        <dbReference type="ARBA" id="ARBA00005539"/>
    </source>
</evidence>
<keyword evidence="6 8" id="KW-0963">Cytoplasm</keyword>
<organism evidence="11 12">
    <name type="scientific">Cyanobacterium aponinum 0216</name>
    <dbReference type="NCBI Taxonomy" id="2676140"/>
    <lineage>
        <taxon>Bacteria</taxon>
        <taxon>Bacillati</taxon>
        <taxon>Cyanobacteriota</taxon>
        <taxon>Cyanophyceae</taxon>
        <taxon>Oscillatoriophycideae</taxon>
        <taxon>Chroococcales</taxon>
        <taxon>Geminocystaceae</taxon>
        <taxon>Cyanobacterium</taxon>
    </lineage>
</organism>
<dbReference type="SUPFAM" id="SSF55681">
    <property type="entry name" value="Class II aaRS and biotin synthetases"/>
    <property type="match status" value="1"/>
</dbReference>
<dbReference type="GO" id="GO:0016757">
    <property type="term" value="F:glycosyltransferase activity"/>
    <property type="evidence" value="ECO:0007669"/>
    <property type="project" value="UniProtKB-KW"/>
</dbReference>
<dbReference type="PANTHER" id="PTHR43707">
    <property type="entry name" value="HISTIDYL-TRNA SYNTHETASE"/>
    <property type="match status" value="1"/>
</dbReference>
<evidence type="ECO:0000256" key="5">
    <source>
        <dbReference type="ARBA" id="ARBA00020397"/>
    </source>
</evidence>
<feature type="binding site" evidence="9">
    <location>
        <begin position="77"/>
        <end position="79"/>
    </location>
    <ligand>
        <name>L-histidine</name>
        <dbReference type="ChEBI" id="CHEBI:57595"/>
    </ligand>
</feature>
<dbReference type="AlphaFoldDB" id="A0A844GP83"/>
<keyword evidence="8" id="KW-0028">Amino-acid biosynthesis</keyword>
<dbReference type="NCBIfam" id="NF008940">
    <property type="entry name" value="PRK12292.2-3"/>
    <property type="match status" value="1"/>
</dbReference>
<dbReference type="CDD" id="cd00773">
    <property type="entry name" value="HisRS-like_core"/>
    <property type="match status" value="1"/>
</dbReference>
<comment type="subcellular location">
    <subcellularLocation>
        <location evidence="1 8">Cytoplasm</location>
    </subcellularLocation>
</comment>
<keyword evidence="8" id="KW-0368">Histidine biosynthesis</keyword>
<dbReference type="InterPro" id="IPR004517">
    <property type="entry name" value="HisZ"/>
</dbReference>
<sequence>MIHQAPAGARDLLPLEVAQKSWINDRLQEVFQRWGYKRIVTSTIEWVDTLMAGGAIEPSTVVQLQNIGEGRLGLRPELTASIARAAVNRLSNQTIQRLCYRANVFRNPPAGHHGKQLEFYQAGVELLYAEGVLADGEIILLLINCLQSLGIEGAQLLLGDAGLTRSLLNTFPCAFREQILDAIASLDRVKLQKLDLEDNLKSKALQLFDLRGNPQEVLARVADFDLDETAQKAVNHLQSLMNLINHSCEKPLPITLDLSLIQTFDYYTGIVFEIVQVMGNKPYVLGQGGRYDQLLEVYHPQKKNAPGIGFCFNIQDLHNCLLNSPNLPQSTPPSDWLVIPTNIKASNSAFAYAQKLRNTNHIVRVEIDLKMRTPDEIRNYALEEGISYLAWVDENGNTKIETAN</sequence>
<gene>
    <name evidence="8" type="primary">hisZ</name>
    <name evidence="11" type="ORF">GGC33_01765</name>
</gene>
<evidence type="ECO:0000256" key="7">
    <source>
        <dbReference type="ARBA" id="ARBA00025246"/>
    </source>
</evidence>
<dbReference type="GO" id="GO:0005737">
    <property type="term" value="C:cytoplasm"/>
    <property type="evidence" value="ECO:0007669"/>
    <property type="project" value="UniProtKB-SubCell"/>
</dbReference>
<dbReference type="EMBL" id="WMIA01000001">
    <property type="protein sequence ID" value="MTF37660.1"/>
    <property type="molecule type" value="Genomic_DNA"/>
</dbReference>
<comment type="pathway">
    <text evidence="2 8">Amino-acid biosynthesis; L-histidine biosynthesis; L-histidine from 5-phospho-alpha-D-ribose 1-diphosphate: step 1/9.</text>
</comment>
<dbReference type="GO" id="GO:0000105">
    <property type="term" value="P:L-histidine biosynthetic process"/>
    <property type="evidence" value="ECO:0007669"/>
    <property type="project" value="UniProtKB-UniRule"/>
</dbReference>
<evidence type="ECO:0000313" key="12">
    <source>
        <dbReference type="Proteomes" id="UP000437131"/>
    </source>
</evidence>